<dbReference type="AlphaFoldDB" id="U1HHV2"/>
<dbReference type="OrthoDB" id="3265906at2759"/>
<dbReference type="CDD" id="cd02440">
    <property type="entry name" value="AdoMet_MTases"/>
    <property type="match status" value="1"/>
</dbReference>
<dbReference type="PANTHER" id="PTHR43464:SF19">
    <property type="entry name" value="UBIQUINONE BIOSYNTHESIS O-METHYLTRANSFERASE, MITOCHONDRIAL"/>
    <property type="match status" value="1"/>
</dbReference>
<dbReference type="GO" id="GO:0010420">
    <property type="term" value="F:polyprenyldihydroxybenzoate methyltransferase activity"/>
    <property type="evidence" value="ECO:0007669"/>
    <property type="project" value="TreeGrafter"/>
</dbReference>
<evidence type="ECO:0000313" key="5">
    <source>
        <dbReference type="EMBL" id="ERF68449.1"/>
    </source>
</evidence>
<reference evidence="6" key="1">
    <citation type="journal article" date="2014" name="BMC Genomics">
        <title>Genome characteristics reveal the impact of lichenization on lichen-forming fungus Endocarpon pusillum Hedwig (Verrucariales, Ascomycota).</title>
        <authorList>
            <person name="Wang Y.-Y."/>
            <person name="Liu B."/>
            <person name="Zhang X.-Y."/>
            <person name="Zhou Q.-M."/>
            <person name="Zhang T."/>
            <person name="Li H."/>
            <person name="Yu Y.-F."/>
            <person name="Zhang X.-L."/>
            <person name="Hao X.-Y."/>
            <person name="Wang M."/>
            <person name="Wang L."/>
            <person name="Wei J.-C."/>
        </authorList>
    </citation>
    <scope>NUCLEOTIDE SEQUENCE [LARGE SCALE GENOMIC DNA]</scope>
    <source>
        <strain evidence="6">Z07020 / HMAS-L-300199</strain>
    </source>
</reference>
<keyword evidence="1" id="KW-0489">Methyltransferase</keyword>
<evidence type="ECO:0000256" key="1">
    <source>
        <dbReference type="ARBA" id="ARBA00022603"/>
    </source>
</evidence>
<dbReference type="eggNOG" id="KOG1270">
    <property type="taxonomic scope" value="Eukaryota"/>
</dbReference>
<dbReference type="GeneID" id="19238805"/>
<organism evidence="5 6">
    <name type="scientific">Endocarpon pusillum (strain Z07020 / HMAS-L-300199)</name>
    <name type="common">Lichen-forming fungus</name>
    <dbReference type="NCBI Taxonomy" id="1263415"/>
    <lineage>
        <taxon>Eukaryota</taxon>
        <taxon>Fungi</taxon>
        <taxon>Dikarya</taxon>
        <taxon>Ascomycota</taxon>
        <taxon>Pezizomycotina</taxon>
        <taxon>Eurotiomycetes</taxon>
        <taxon>Chaetothyriomycetidae</taxon>
        <taxon>Verrucariales</taxon>
        <taxon>Verrucariaceae</taxon>
        <taxon>Endocarpon</taxon>
    </lineage>
</organism>
<dbReference type="Gene3D" id="3.40.50.150">
    <property type="entry name" value="Vaccinia Virus protein VP39"/>
    <property type="match status" value="1"/>
</dbReference>
<evidence type="ECO:0000313" key="6">
    <source>
        <dbReference type="Proteomes" id="UP000019373"/>
    </source>
</evidence>
<protein>
    <recommendedName>
        <fullName evidence="4">Methyltransferase type 11 domain-containing protein</fullName>
    </recommendedName>
</protein>
<dbReference type="SUPFAM" id="SSF53335">
    <property type="entry name" value="S-adenosyl-L-methionine-dependent methyltransferases"/>
    <property type="match status" value="1"/>
</dbReference>
<dbReference type="GO" id="GO:0032259">
    <property type="term" value="P:methylation"/>
    <property type="evidence" value="ECO:0007669"/>
    <property type="project" value="UniProtKB-KW"/>
</dbReference>
<dbReference type="InterPro" id="IPR029063">
    <property type="entry name" value="SAM-dependent_MTases_sf"/>
</dbReference>
<accession>U1HHV2</accession>
<dbReference type="EMBL" id="KE721518">
    <property type="protein sequence ID" value="ERF68449.1"/>
    <property type="molecule type" value="Genomic_DNA"/>
</dbReference>
<dbReference type="HOGENOM" id="CLU_1124531_0_0_1"/>
<feature type="domain" description="Methyltransferase type 11" evidence="4">
    <location>
        <begin position="87"/>
        <end position="170"/>
    </location>
</feature>
<keyword evidence="6" id="KW-1185">Reference proteome</keyword>
<name>U1HHV2_ENDPU</name>
<dbReference type="Pfam" id="PF08241">
    <property type="entry name" value="Methyltransf_11"/>
    <property type="match status" value="1"/>
</dbReference>
<keyword evidence="3" id="KW-0949">S-adenosyl-L-methionine</keyword>
<gene>
    <name evidence="5" type="ORF">EPUS_03767</name>
</gene>
<proteinExistence type="predicted"/>
<dbReference type="RefSeq" id="XP_007805941.1">
    <property type="nucleotide sequence ID" value="XM_007807750.1"/>
</dbReference>
<dbReference type="PANTHER" id="PTHR43464">
    <property type="entry name" value="METHYLTRANSFERASE"/>
    <property type="match status" value="1"/>
</dbReference>
<dbReference type="GO" id="GO:0005739">
    <property type="term" value="C:mitochondrion"/>
    <property type="evidence" value="ECO:0007669"/>
    <property type="project" value="TreeGrafter"/>
</dbReference>
<dbReference type="InterPro" id="IPR013216">
    <property type="entry name" value="Methyltransf_11"/>
</dbReference>
<dbReference type="Proteomes" id="UP000019373">
    <property type="component" value="Unassembled WGS sequence"/>
</dbReference>
<sequence length="247" mass="27540">MIALRPGLTSPATHLRPLSFLLRPVIALDKPPYGPLTKLPRPILIKSTATSTQHFSTSTLDAQDATSQSSVSPTEISHFSRLASSWWDPHAIDPTPSVLAVAKEHQRHDPALSPPKLNYLNTAIEDLSVPVSDDEKVDIITLFEVLEHIDRPATFLGSCIPHLKRGGWIIAPLIGVVPPGTHDWNKYINPDELEAWFEKRSRQAPREERWGSMIKQGVVYVPGLGWKMIPFSDGWGNYFFGVQRSVD</sequence>
<evidence type="ECO:0000256" key="2">
    <source>
        <dbReference type="ARBA" id="ARBA00022679"/>
    </source>
</evidence>
<evidence type="ECO:0000256" key="3">
    <source>
        <dbReference type="ARBA" id="ARBA00022691"/>
    </source>
</evidence>
<keyword evidence="2" id="KW-0808">Transferase</keyword>
<evidence type="ECO:0000259" key="4">
    <source>
        <dbReference type="Pfam" id="PF08241"/>
    </source>
</evidence>